<dbReference type="InterPro" id="IPR006275">
    <property type="entry name" value="CPSase_lsu"/>
</dbReference>
<dbReference type="GO" id="GO:0006526">
    <property type="term" value="P:L-arginine biosynthetic process"/>
    <property type="evidence" value="ECO:0007669"/>
    <property type="project" value="UniProtKB-UniRule"/>
</dbReference>
<feature type="domain" description="ATP-grasp" evidence="19">
    <location>
        <begin position="678"/>
        <end position="869"/>
    </location>
</feature>
<comment type="subunit">
    <text evidence="17 18">Composed of two chains; the small (or glutamine) chain promotes the hydrolysis of glutamine to ammonia, which is used by the large (or ammonia) chain to synthesize carbamoyl phosphate. Tetramer of heterodimers (alpha,beta)4.</text>
</comment>
<evidence type="ECO:0000256" key="4">
    <source>
        <dbReference type="ARBA" id="ARBA00009799"/>
    </source>
</evidence>
<dbReference type="InterPro" id="IPR005479">
    <property type="entry name" value="CPAse_ATP-bd"/>
</dbReference>
<dbReference type="Gene3D" id="3.40.50.1380">
    <property type="entry name" value="Methylglyoxal synthase-like domain"/>
    <property type="match status" value="1"/>
</dbReference>
<feature type="binding site" evidence="18">
    <location>
        <position position="284"/>
    </location>
    <ligand>
        <name>Mg(2+)</name>
        <dbReference type="ChEBI" id="CHEBI:18420"/>
        <label>1</label>
    </ligand>
</feature>
<feature type="domain" description="ATP-grasp" evidence="19">
    <location>
        <begin position="133"/>
        <end position="325"/>
    </location>
</feature>
<keyword evidence="13 18" id="KW-0665">Pyrimidine biosynthesis</keyword>
<keyword evidence="9 18" id="KW-0677">Repeat</keyword>
<dbReference type="NCBIfam" id="NF003671">
    <property type="entry name" value="PRK05294.1"/>
    <property type="match status" value="1"/>
</dbReference>
<feature type="binding site" evidence="18">
    <location>
        <position position="129"/>
    </location>
    <ligand>
        <name>ATP</name>
        <dbReference type="ChEBI" id="CHEBI:30616"/>
        <label>1</label>
    </ligand>
</feature>
<dbReference type="GeneID" id="10822270"/>
<feature type="binding site" evidence="18">
    <location>
        <position position="828"/>
    </location>
    <ligand>
        <name>Mg(2+)</name>
        <dbReference type="ChEBI" id="CHEBI:18420"/>
        <label>3</label>
    </ligand>
</feature>
<dbReference type="Pfam" id="PF02787">
    <property type="entry name" value="CPSase_L_D3"/>
    <property type="match status" value="1"/>
</dbReference>
<dbReference type="GO" id="GO:0004087">
    <property type="term" value="F:carbamoyl-phosphate synthase (ammonia) activity"/>
    <property type="evidence" value="ECO:0007669"/>
    <property type="project" value="UniProtKB-EC"/>
</dbReference>
<dbReference type="Pfam" id="PF02786">
    <property type="entry name" value="CPSase_L_D2"/>
    <property type="match status" value="2"/>
</dbReference>
<evidence type="ECO:0000313" key="21">
    <source>
        <dbReference type="EMBL" id="AEH60526.1"/>
    </source>
</evidence>
<feature type="binding site" evidence="18">
    <location>
        <position position="296"/>
    </location>
    <ligand>
        <name>Mg(2+)</name>
        <dbReference type="ChEBI" id="CHEBI:18420"/>
        <label>2</label>
    </ligand>
</feature>
<dbReference type="STRING" id="679901.Mzhil_0659"/>
<feature type="domain" description="MGS-like" evidence="20">
    <location>
        <begin position="938"/>
        <end position="1078"/>
    </location>
</feature>
<feature type="binding site" evidence="18">
    <location>
        <position position="840"/>
    </location>
    <ligand>
        <name>Mg(2+)</name>
        <dbReference type="ChEBI" id="CHEBI:18420"/>
        <label>4</label>
    </ligand>
</feature>
<feature type="region of interest" description="Allosteric domain" evidence="18">
    <location>
        <begin position="940"/>
        <end position="1082"/>
    </location>
</feature>
<dbReference type="GO" id="GO:0004088">
    <property type="term" value="F:carbamoyl-phosphate synthase (glutamine-hydrolyzing) activity"/>
    <property type="evidence" value="ECO:0007669"/>
    <property type="project" value="UniProtKB-UniRule"/>
</dbReference>
<feature type="binding site" evidence="18">
    <location>
        <position position="284"/>
    </location>
    <ligand>
        <name>ATP</name>
        <dbReference type="ChEBI" id="CHEBI:30616"/>
        <label>1</label>
    </ligand>
</feature>
<dbReference type="PANTHER" id="PTHR11405:SF53">
    <property type="entry name" value="CARBAMOYL-PHOSPHATE SYNTHASE [AMMONIA], MITOCHONDRIAL"/>
    <property type="match status" value="1"/>
</dbReference>
<feature type="binding site" evidence="18">
    <location>
        <position position="298"/>
    </location>
    <ligand>
        <name>Mn(2+)</name>
        <dbReference type="ChEBI" id="CHEBI:29035"/>
        <label>2</label>
    </ligand>
</feature>
<evidence type="ECO:0000256" key="11">
    <source>
        <dbReference type="ARBA" id="ARBA00022840"/>
    </source>
</evidence>
<keyword evidence="7 18" id="KW-0028">Amino-acid biosynthesis</keyword>
<dbReference type="EC" id="6.3.4.16" evidence="18"/>
<feature type="binding site" evidence="18">
    <location>
        <position position="828"/>
    </location>
    <ligand>
        <name>ATP</name>
        <dbReference type="ChEBI" id="CHEBI:30616"/>
        <label>2</label>
    </ligand>
</feature>
<feature type="binding site" evidence="18">
    <location>
        <position position="284"/>
    </location>
    <ligand>
        <name>Mn(2+)</name>
        <dbReference type="ChEBI" id="CHEBI:29035"/>
        <label>1</label>
    </ligand>
</feature>
<feature type="binding site" evidence="18">
    <location>
        <position position="215"/>
    </location>
    <ligand>
        <name>ATP</name>
        <dbReference type="ChEBI" id="CHEBI:30616"/>
        <label>1</label>
    </ligand>
</feature>
<feature type="binding site" evidence="18">
    <location>
        <position position="840"/>
    </location>
    <ligand>
        <name>Mn(2+)</name>
        <dbReference type="ChEBI" id="CHEBI:29035"/>
        <label>3</label>
    </ligand>
</feature>
<comment type="pathway">
    <text evidence="3 18">Amino-acid biosynthesis; L-arginine biosynthesis; carbamoyl phosphate from bicarbonate: step 1/1.</text>
</comment>
<dbReference type="InterPro" id="IPR011761">
    <property type="entry name" value="ATP-grasp"/>
</dbReference>
<evidence type="ECO:0000259" key="20">
    <source>
        <dbReference type="PROSITE" id="PS51855"/>
    </source>
</evidence>
<dbReference type="Pfam" id="PF25596">
    <property type="entry name" value="CPSase_L_D1"/>
    <property type="match status" value="2"/>
</dbReference>
<feature type="binding site" evidence="18">
    <location>
        <position position="842"/>
    </location>
    <ligand>
        <name>Mg(2+)</name>
        <dbReference type="ChEBI" id="CHEBI:18420"/>
        <label>4</label>
    </ligand>
</feature>
<feature type="binding site" evidence="18">
    <location>
        <position position="242"/>
    </location>
    <ligand>
        <name>ATP</name>
        <dbReference type="ChEBI" id="CHEBI:30616"/>
        <label>1</label>
    </ligand>
</feature>
<feature type="binding site" evidence="18">
    <location>
        <position position="296"/>
    </location>
    <ligand>
        <name>Mg(2+)</name>
        <dbReference type="ChEBI" id="CHEBI:18420"/>
        <label>1</label>
    </ligand>
</feature>
<dbReference type="NCBIfam" id="NF009455">
    <property type="entry name" value="PRK12815.1"/>
    <property type="match status" value="1"/>
</dbReference>
<evidence type="ECO:0000256" key="15">
    <source>
        <dbReference type="ARBA" id="ARBA00047359"/>
    </source>
</evidence>
<evidence type="ECO:0000256" key="18">
    <source>
        <dbReference type="HAMAP-Rule" id="MF_01210"/>
    </source>
</evidence>
<feature type="binding site" evidence="18">
    <location>
        <position position="755"/>
    </location>
    <ligand>
        <name>ATP</name>
        <dbReference type="ChEBI" id="CHEBI:30616"/>
        <label>2</label>
    </ligand>
</feature>
<dbReference type="KEGG" id="mzh:Mzhil_0659"/>
<feature type="binding site" evidence="18">
    <location>
        <position position="840"/>
    </location>
    <ligand>
        <name>Mg(2+)</name>
        <dbReference type="ChEBI" id="CHEBI:18420"/>
        <label>3</label>
    </ligand>
</feature>
<feature type="binding site" evidence="18">
    <location>
        <position position="840"/>
    </location>
    <ligand>
        <name>Mn(2+)</name>
        <dbReference type="ChEBI" id="CHEBI:29035"/>
        <label>4</label>
    </ligand>
</feature>
<dbReference type="FunFam" id="1.10.1030.10:FF:000002">
    <property type="entry name" value="Carbamoyl-phosphate synthase large chain"/>
    <property type="match status" value="1"/>
</dbReference>
<keyword evidence="11 18" id="KW-0067">ATP-binding</keyword>
<keyword evidence="14" id="KW-0464">Manganese</keyword>
<dbReference type="Proteomes" id="UP000006622">
    <property type="component" value="Chromosome"/>
</dbReference>
<comment type="catalytic activity">
    <reaction evidence="15 18">
        <text>hydrogencarbonate + NH4(+) + 2 ATP = carbamoyl phosphate + 2 ADP + phosphate + 2 H(+)</text>
        <dbReference type="Rhea" id="RHEA:18029"/>
        <dbReference type="ChEBI" id="CHEBI:15378"/>
        <dbReference type="ChEBI" id="CHEBI:17544"/>
        <dbReference type="ChEBI" id="CHEBI:28938"/>
        <dbReference type="ChEBI" id="CHEBI:30616"/>
        <dbReference type="ChEBI" id="CHEBI:43474"/>
        <dbReference type="ChEBI" id="CHEBI:58228"/>
        <dbReference type="ChEBI" id="CHEBI:456216"/>
        <dbReference type="EC" id="6.3.4.16"/>
    </reaction>
</comment>
<evidence type="ECO:0000256" key="8">
    <source>
        <dbReference type="ARBA" id="ARBA00022723"/>
    </source>
</evidence>
<dbReference type="EMBL" id="CP002101">
    <property type="protein sequence ID" value="AEH60526.1"/>
    <property type="molecule type" value="Genomic_DNA"/>
</dbReference>
<reference evidence="21 22" key="1">
    <citation type="submission" date="2010-07" db="EMBL/GenBank/DDBJ databases">
        <title>The complete genome of Methanosalsum zhilinae DSM 4017.</title>
        <authorList>
            <consortium name="US DOE Joint Genome Institute (JGI-PGF)"/>
            <person name="Lucas S."/>
            <person name="Copeland A."/>
            <person name="Lapidus A."/>
            <person name="Glavina del Rio T."/>
            <person name="Dalin E."/>
            <person name="Tice H."/>
            <person name="Bruce D."/>
            <person name="Goodwin L."/>
            <person name="Pitluck S."/>
            <person name="Kyrpides N."/>
            <person name="Mavromatis K."/>
            <person name="Ovchinnikova G."/>
            <person name="Daligault H."/>
            <person name="Detter J.C."/>
            <person name="Han C."/>
            <person name="Tapia R."/>
            <person name="Larimer F."/>
            <person name="Land M."/>
            <person name="Hauser L."/>
            <person name="Markowitz V."/>
            <person name="Cheng J.-F."/>
            <person name="Hugenholtz P."/>
            <person name="Woyke T."/>
            <person name="Wu D."/>
            <person name="Spring S."/>
            <person name="Schueler E."/>
            <person name="Brambilla E."/>
            <person name="Klenk H.-P."/>
            <person name="Eisen J.A."/>
        </authorList>
    </citation>
    <scope>NUCLEOTIDE SEQUENCE [LARGE SCALE GENOMIC DNA]</scope>
    <source>
        <strain evidence="22">DSM 4017 / NBRC 107636 / OCM 62 / WeN5</strain>
    </source>
</reference>
<feature type="binding site" evidence="18">
    <location>
        <position position="714"/>
    </location>
    <ligand>
        <name>ATP</name>
        <dbReference type="ChEBI" id="CHEBI:30616"/>
        <label>2</label>
    </ligand>
</feature>
<feature type="binding site" evidence="18">
    <location>
        <position position="840"/>
    </location>
    <ligand>
        <name>ATP</name>
        <dbReference type="ChEBI" id="CHEBI:30616"/>
        <label>2</label>
    </ligand>
</feature>
<dbReference type="GO" id="GO:0044205">
    <property type="term" value="P:'de novo' UMP biosynthetic process"/>
    <property type="evidence" value="ECO:0007669"/>
    <property type="project" value="UniProtKB-UniRule"/>
</dbReference>
<keyword evidence="8" id="KW-0479">Metal-binding</keyword>
<feature type="binding site" evidence="18">
    <location>
        <position position="786"/>
    </location>
    <ligand>
        <name>ATP</name>
        <dbReference type="ChEBI" id="CHEBI:30616"/>
        <label>2</label>
    </ligand>
</feature>
<dbReference type="RefSeq" id="WP_013897965.1">
    <property type="nucleotide sequence ID" value="NC_015676.1"/>
</dbReference>
<evidence type="ECO:0000256" key="12">
    <source>
        <dbReference type="ARBA" id="ARBA00022842"/>
    </source>
</evidence>
<accession>F7XK61</accession>
<dbReference type="PROSITE" id="PS51855">
    <property type="entry name" value="MGS"/>
    <property type="match status" value="1"/>
</dbReference>
<dbReference type="Gene3D" id="3.30.470.20">
    <property type="entry name" value="ATP-grasp fold, B domain"/>
    <property type="match status" value="2"/>
</dbReference>
<dbReference type="InterPro" id="IPR036897">
    <property type="entry name" value="CarbamoylP_synth_lsu_oligo_sf"/>
</dbReference>
<dbReference type="Pfam" id="PF02142">
    <property type="entry name" value="MGS"/>
    <property type="match status" value="1"/>
</dbReference>
<dbReference type="GO" id="GO:0005737">
    <property type="term" value="C:cytoplasm"/>
    <property type="evidence" value="ECO:0007669"/>
    <property type="project" value="TreeGrafter"/>
</dbReference>
<dbReference type="UniPathway" id="UPA00070">
    <property type="reaction ID" value="UER00115"/>
</dbReference>
<protein>
    <recommendedName>
        <fullName evidence="18">Carbamoyl phosphate synthase large chain</fullName>
        <ecNumber evidence="18">6.3.4.16</ecNumber>
        <ecNumber evidence="18">6.3.5.5</ecNumber>
    </recommendedName>
    <alternativeName>
        <fullName evidence="18">Carbamoyl phosphate synthetase ammonia chain</fullName>
    </alternativeName>
</protein>
<dbReference type="HOGENOM" id="CLU_000513_1_0_2"/>
<feature type="binding site" evidence="18">
    <location>
        <position position="296"/>
    </location>
    <ligand>
        <name>Mn(2+)</name>
        <dbReference type="ChEBI" id="CHEBI:29035"/>
        <label>1</label>
    </ligand>
</feature>
<dbReference type="FunFam" id="3.30.1490.20:FF:000001">
    <property type="entry name" value="Carbamoyl-phosphate synthase large chain"/>
    <property type="match status" value="1"/>
</dbReference>
<dbReference type="PANTHER" id="PTHR11405">
    <property type="entry name" value="CARBAMOYLTRANSFERASE FAMILY MEMBER"/>
    <property type="match status" value="1"/>
</dbReference>
<evidence type="ECO:0000256" key="3">
    <source>
        <dbReference type="ARBA" id="ARBA00005077"/>
    </source>
</evidence>
<dbReference type="Gene3D" id="3.40.50.20">
    <property type="match status" value="2"/>
</dbReference>
<organism evidence="21 22">
    <name type="scientific">Methanosalsum zhilinae (strain DSM 4017 / NBRC 107636 / OCM 62 / WeN5)</name>
    <name type="common">Methanohalophilus zhilinae</name>
    <dbReference type="NCBI Taxonomy" id="679901"/>
    <lineage>
        <taxon>Archaea</taxon>
        <taxon>Methanobacteriati</taxon>
        <taxon>Methanobacteriota</taxon>
        <taxon>Stenosarchaea group</taxon>
        <taxon>Methanomicrobia</taxon>
        <taxon>Methanosarcinales</taxon>
        <taxon>Methanosarcinaceae</taxon>
        <taxon>Methanosalsum</taxon>
    </lineage>
</organism>
<feature type="binding site" evidence="18">
    <location>
        <position position="788"/>
    </location>
    <ligand>
        <name>ATP</name>
        <dbReference type="ChEBI" id="CHEBI:30616"/>
        <label>2</label>
    </ligand>
</feature>
<gene>
    <name evidence="18" type="primary">carB</name>
    <name evidence="21" type="ordered locus">Mzhil_0659</name>
</gene>
<dbReference type="CDD" id="cd01424">
    <property type="entry name" value="MGS_CPS_II"/>
    <property type="match status" value="1"/>
</dbReference>
<feature type="binding site" evidence="18">
    <location>
        <position position="760"/>
    </location>
    <ligand>
        <name>ATP</name>
        <dbReference type="ChEBI" id="CHEBI:30616"/>
        <label>2</label>
    </ligand>
</feature>
<evidence type="ECO:0000256" key="13">
    <source>
        <dbReference type="ARBA" id="ARBA00022975"/>
    </source>
</evidence>
<dbReference type="HAMAP" id="MF_01210_A">
    <property type="entry name" value="CPSase_L_chain_A"/>
    <property type="match status" value="1"/>
</dbReference>
<dbReference type="FunFam" id="3.30.470.20:FF:000001">
    <property type="entry name" value="Carbamoyl-phosphate synthase large chain"/>
    <property type="match status" value="1"/>
</dbReference>
<feature type="binding site" evidence="18">
    <location>
        <position position="296"/>
    </location>
    <ligand>
        <name>Mn(2+)</name>
        <dbReference type="ChEBI" id="CHEBI:29035"/>
        <label>2</label>
    </ligand>
</feature>
<proteinExistence type="inferred from homology"/>
<comment type="domain">
    <text evidence="18">The large subunit is composed of 2 ATP-grasp domains that are involved in binding the 2 ATP molecules needed for carbamoyl phosphate synthesis. The N-terminal ATP-grasp domain (referred to as the carboxyphosphate synthetic component) catalyzes the ATP-dependent phosphorylation of hydrogencarbonate to carboxyphosphate and the subsequent nucleophilic attack by ammonia to form a carbamate intermediate. The C-terminal ATP-grasp domain (referred to as the carbamoyl phosphate synthetic component) then catalyzes the phosphorylation of carbamate with the second ATP to form the end product carbamoyl phosphate. The reactive and unstable enzyme intermediates are sequentially channeled from one active site to the next through the interior of the protein over a distance of at least 96 A.</text>
</comment>
<feature type="region of interest" description="Carboxyphosphate synthetic domain" evidence="18">
    <location>
        <begin position="1"/>
        <end position="399"/>
    </location>
</feature>
<dbReference type="SUPFAM" id="SSF52335">
    <property type="entry name" value="Methylglyoxal synthase-like"/>
    <property type="match status" value="1"/>
</dbReference>
<dbReference type="SUPFAM" id="SSF56059">
    <property type="entry name" value="Glutathione synthetase ATP-binding domain-like"/>
    <property type="match status" value="2"/>
</dbReference>
<dbReference type="HAMAP" id="MF_01210_B">
    <property type="entry name" value="CPSase_L_chain_B"/>
    <property type="match status" value="1"/>
</dbReference>
<dbReference type="SUPFAM" id="SSF52440">
    <property type="entry name" value="PreATP-grasp domain"/>
    <property type="match status" value="2"/>
</dbReference>
<name>F7XK61_METZD</name>
<feature type="binding site" evidence="18">
    <location>
        <position position="298"/>
    </location>
    <ligand>
        <name>Mg(2+)</name>
        <dbReference type="ChEBI" id="CHEBI:18420"/>
        <label>2</label>
    </ligand>
</feature>
<feature type="binding site" evidence="18">
    <location>
        <position position="210"/>
    </location>
    <ligand>
        <name>ATP</name>
        <dbReference type="ChEBI" id="CHEBI:30616"/>
        <label>1</label>
    </ligand>
</feature>
<dbReference type="GO" id="GO:0006541">
    <property type="term" value="P:glutamine metabolic process"/>
    <property type="evidence" value="ECO:0007669"/>
    <property type="project" value="TreeGrafter"/>
</dbReference>
<keyword evidence="5 18" id="KW-0055">Arginine biosynthesis</keyword>
<dbReference type="SUPFAM" id="SSF48108">
    <property type="entry name" value="Carbamoyl phosphate synthetase, large subunit connection domain"/>
    <property type="match status" value="1"/>
</dbReference>
<comment type="pathway">
    <text evidence="2 18">Pyrimidine metabolism; UMP biosynthesis via de novo pathway; (S)-dihydroorotate from bicarbonate: step 1/3.</text>
</comment>
<sequence precursor="true">MPKRNDIKKILLIGSGPIMIGQAAEFDFSGSQACRSLKEEGYEVVLVNSNPATIMTDPETADAVYIEPLEARVIEKIIEKERPDGIIAGIGGQTGLNMTSELAELGILDKYGVKLLGTSLDAIRDTEDRELFKQAMERVGEKVARSRAISSIADAEKMIDELGLPLIVRPAYTLGGAGGGIARTRDELLQIVENGLRRSRINQVLIEESVLGWKEFEYEVIRDSNDTCLVICNMENIDPMGIHTGESMVVTPSQTLTDEEHQTLRSAAIKIIRSFGIEGGCNIQFAAKDGEYRVVEVNPRVSRSSALASKATGYPIARVSAKIAVGMRLDEILNDVTKKTPASFEPTIDYVVTKIPRWPFDKFVTADKTLTTSMKSTGEVMSIGRTIEQSLLKAVRSLDIDIDLGSGKWDRNEIINLLKIPTSERLFVIYKALETGFTVDEICEMSSIDPFFIQKMKNIVDIEDEFRKYSNLPVEEIPSSLLKKAKRMGLTDSRIAALTDKTREEINDLRRSTGISVTYKMVDTCAAEFAAATPYYYSCYETQCEAEPTDRKKILIIGAGPIRIGQGIEFDYCTVHAVSAIRSEGIETHIINNNPETVSTDYDTSDKLFFEPITLEDVMNVIDRERPYGVLVQFGGQTSVNLALSLENELKRRQDLETVILGTSPESIDIAEDREKFNQMMNRLDIKQPDAGYATSHEEALKIASRIGYPVLVRPSYVLGGRAMEIVYDRNDLERYMREAVRVSPEHPILIDDFLEGAIEIDVDAVCDGKDVLIGAIMEHIEEAGVHSGDSACVIPPQSLSEDTLSTVREYTRKIALSLNVKGLINIQMAKKGDDIYVLEANPRSSRTIPFVSKAVGLPLAKIAAQVIIGHTLKDLGYTQEKEPSVDHVSVKEVLLPFDKLPGADPVLGPEMKSTGEVMGIDYSFGLAFFKAQLSAENLLPLAGKVFMSIRNEDKEKMVEVARKMQKVGLELMGTRGTSNYMSEHGIEMETIKKVHDGSPNVIDMLRRNEVSLIINTPTSKQARKDGYQIRRAAVDFRVPYITTVQAAVAAAEAMDAMKNGDIIIKSVNDYNREVLQGSYKQ</sequence>
<dbReference type="InterPro" id="IPR011607">
    <property type="entry name" value="MGS-like_dom"/>
</dbReference>
<comment type="cofactor">
    <cofactor evidence="1">
        <name>Mn(2+)</name>
        <dbReference type="ChEBI" id="CHEBI:29035"/>
    </cofactor>
</comment>
<dbReference type="InterPro" id="IPR058047">
    <property type="entry name" value="CPSase_preATP-grasp"/>
</dbReference>
<feature type="binding site" evidence="18">
    <location>
        <position position="241"/>
    </location>
    <ligand>
        <name>ATP</name>
        <dbReference type="ChEBI" id="CHEBI:30616"/>
        <label>1</label>
    </ligand>
</feature>
<dbReference type="PROSITE" id="PS50975">
    <property type="entry name" value="ATP_GRASP"/>
    <property type="match status" value="2"/>
</dbReference>
<comment type="cofactor">
    <cofactor evidence="18">
        <name>Mg(2+)</name>
        <dbReference type="ChEBI" id="CHEBI:18420"/>
    </cofactor>
    <cofactor evidence="18">
        <name>Mn(2+)</name>
        <dbReference type="ChEBI" id="CHEBI:29035"/>
    </cofactor>
    <text evidence="18">Binds 4 Mg(2+) or Mn(2+) ions per subunit.</text>
</comment>
<keyword evidence="10 18" id="KW-0547">Nucleotide-binding</keyword>
<comment type="caution">
    <text evidence="18">Lacks conserved residue(s) required for the propagation of feature annotation.</text>
</comment>
<feature type="binding site" evidence="18">
    <location>
        <position position="296"/>
    </location>
    <ligand>
        <name>ATP</name>
        <dbReference type="ChEBI" id="CHEBI:30616"/>
        <label>1</label>
    </ligand>
</feature>
<evidence type="ECO:0000256" key="16">
    <source>
        <dbReference type="ARBA" id="ARBA00057223"/>
    </source>
</evidence>
<dbReference type="FunFam" id="3.40.50.20:FF:000001">
    <property type="entry name" value="Carbamoyl-phosphate synthase large chain"/>
    <property type="match status" value="2"/>
</dbReference>
<evidence type="ECO:0000256" key="14">
    <source>
        <dbReference type="ARBA" id="ARBA00023211"/>
    </source>
</evidence>
<evidence type="ECO:0000256" key="10">
    <source>
        <dbReference type="ARBA" id="ARBA00022741"/>
    </source>
</evidence>
<dbReference type="GO" id="GO:0005524">
    <property type="term" value="F:ATP binding"/>
    <property type="evidence" value="ECO:0007669"/>
    <property type="project" value="UniProtKB-UniRule"/>
</dbReference>
<evidence type="ECO:0000256" key="9">
    <source>
        <dbReference type="ARBA" id="ARBA00022737"/>
    </source>
</evidence>
<dbReference type="Gene3D" id="3.30.1490.20">
    <property type="entry name" value="ATP-grasp fold, A domain"/>
    <property type="match status" value="1"/>
</dbReference>
<feature type="binding site" evidence="18">
    <location>
        <position position="208"/>
    </location>
    <ligand>
        <name>ATP</name>
        <dbReference type="ChEBI" id="CHEBI:30616"/>
        <label>1</label>
    </ligand>
</feature>
<evidence type="ECO:0000256" key="6">
    <source>
        <dbReference type="ARBA" id="ARBA00022598"/>
    </source>
</evidence>
<feature type="binding site" evidence="18">
    <location>
        <position position="842"/>
    </location>
    <ligand>
        <name>Mn(2+)</name>
        <dbReference type="ChEBI" id="CHEBI:29035"/>
        <label>4</label>
    </ligand>
</feature>
<feature type="binding site" evidence="18">
    <location>
        <position position="785"/>
    </location>
    <ligand>
        <name>ATP</name>
        <dbReference type="ChEBI" id="CHEBI:30616"/>
        <label>2</label>
    </ligand>
</feature>
<dbReference type="PRINTS" id="PR00098">
    <property type="entry name" value="CPSASE"/>
</dbReference>
<feature type="binding site" evidence="18">
    <location>
        <position position="828"/>
    </location>
    <ligand>
        <name>Mn(2+)</name>
        <dbReference type="ChEBI" id="CHEBI:29035"/>
        <label>3</label>
    </ligand>
</feature>
<dbReference type="UniPathway" id="UPA00068">
    <property type="reaction ID" value="UER00171"/>
</dbReference>
<dbReference type="NCBIfam" id="TIGR01369">
    <property type="entry name" value="CPSaseII_lrg"/>
    <property type="match status" value="1"/>
</dbReference>
<feature type="binding site" evidence="18">
    <location>
        <position position="753"/>
    </location>
    <ligand>
        <name>ATP</name>
        <dbReference type="ChEBI" id="CHEBI:30616"/>
        <label>2</label>
    </ligand>
</feature>
<evidence type="ECO:0000256" key="2">
    <source>
        <dbReference type="ARBA" id="ARBA00004812"/>
    </source>
</evidence>
<dbReference type="InterPro" id="IPR005483">
    <property type="entry name" value="CPSase_dom"/>
</dbReference>
<dbReference type="SMART" id="SM00851">
    <property type="entry name" value="MGS"/>
    <property type="match status" value="1"/>
</dbReference>
<comment type="function">
    <text evidence="16 18">Large subunit of the glutamine-dependent carbamoyl phosphate synthetase (CPSase). CPSase catalyzes the formation of carbamoyl phosphate from the ammonia moiety of glutamine, carbonate, and phosphate donated by ATP, constituting the first step of 2 biosynthetic pathways, one leading to arginine and/or urea and the other to pyrimidine nucleotides. The large subunit (synthetase) binds the substrates ammonia (free or transferred from glutamine from the small subunit), hydrogencarbonate and ATP and carries out an ATP-coupled ligase reaction, activating hydrogencarbonate by forming carboxy phosphate which reacts with ammonia to form carbamoyl phosphate.</text>
</comment>
<keyword evidence="12" id="KW-0460">Magnesium</keyword>
<dbReference type="Gene3D" id="1.10.1030.10">
    <property type="entry name" value="Carbamoyl-phosphate synthetase, large subunit oligomerisation domain"/>
    <property type="match status" value="1"/>
</dbReference>
<feature type="binding site" evidence="18">
    <location>
        <position position="787"/>
    </location>
    <ligand>
        <name>ATP</name>
        <dbReference type="ChEBI" id="CHEBI:30616"/>
        <label>2</label>
    </ligand>
</feature>
<dbReference type="PROSITE" id="PS00866">
    <property type="entry name" value="CPSASE_1"/>
    <property type="match status" value="1"/>
</dbReference>
<comment type="catalytic activity">
    <reaction evidence="18">
        <text>hydrogencarbonate + L-glutamine + 2 ATP + H2O = carbamoyl phosphate + L-glutamate + 2 ADP + phosphate + 2 H(+)</text>
        <dbReference type="Rhea" id="RHEA:18633"/>
        <dbReference type="ChEBI" id="CHEBI:15377"/>
        <dbReference type="ChEBI" id="CHEBI:15378"/>
        <dbReference type="ChEBI" id="CHEBI:17544"/>
        <dbReference type="ChEBI" id="CHEBI:29985"/>
        <dbReference type="ChEBI" id="CHEBI:30616"/>
        <dbReference type="ChEBI" id="CHEBI:43474"/>
        <dbReference type="ChEBI" id="CHEBI:58228"/>
        <dbReference type="ChEBI" id="CHEBI:58359"/>
        <dbReference type="ChEBI" id="CHEBI:456216"/>
        <dbReference type="EC" id="6.3.5.5"/>
    </reaction>
</comment>
<dbReference type="FunFam" id="3.30.470.20:FF:000013">
    <property type="entry name" value="Carbamoyl-phosphate synthase large chain"/>
    <property type="match status" value="1"/>
</dbReference>
<dbReference type="GO" id="GO:0046872">
    <property type="term" value="F:metal ion binding"/>
    <property type="evidence" value="ECO:0007669"/>
    <property type="project" value="UniProtKB-KW"/>
</dbReference>
<comment type="similarity">
    <text evidence="4 18">Belongs to the CarB family.</text>
</comment>
<evidence type="ECO:0000256" key="7">
    <source>
        <dbReference type="ARBA" id="ARBA00022605"/>
    </source>
</evidence>
<dbReference type="AlphaFoldDB" id="F7XK61"/>
<dbReference type="InterPro" id="IPR036914">
    <property type="entry name" value="MGS-like_dom_sf"/>
</dbReference>
<dbReference type="InterPro" id="IPR005480">
    <property type="entry name" value="CPSase_lsu_oligo"/>
</dbReference>
<dbReference type="OrthoDB" id="85487at2157"/>
<feature type="binding site" evidence="18">
    <location>
        <position position="175"/>
    </location>
    <ligand>
        <name>ATP</name>
        <dbReference type="ChEBI" id="CHEBI:30616"/>
        <label>1</label>
    </ligand>
</feature>
<evidence type="ECO:0000259" key="19">
    <source>
        <dbReference type="PROSITE" id="PS50975"/>
    </source>
</evidence>
<feature type="binding site" evidence="18">
    <location>
        <position position="176"/>
    </location>
    <ligand>
        <name>ATP</name>
        <dbReference type="ChEBI" id="CHEBI:30616"/>
        <label>1</label>
    </ligand>
</feature>
<keyword evidence="6 18" id="KW-0436">Ligase</keyword>
<dbReference type="SMART" id="SM01096">
    <property type="entry name" value="CPSase_L_D3"/>
    <property type="match status" value="1"/>
</dbReference>
<keyword evidence="22" id="KW-1185">Reference proteome</keyword>
<dbReference type="PROSITE" id="PS00867">
    <property type="entry name" value="CPSASE_2"/>
    <property type="match status" value="1"/>
</dbReference>
<evidence type="ECO:0000256" key="1">
    <source>
        <dbReference type="ARBA" id="ARBA00001936"/>
    </source>
</evidence>
<feature type="binding site" evidence="18">
    <location>
        <position position="243"/>
    </location>
    <ligand>
        <name>ATP</name>
        <dbReference type="ChEBI" id="CHEBI:30616"/>
        <label>1</label>
    </ligand>
</feature>
<evidence type="ECO:0000256" key="17">
    <source>
        <dbReference type="ARBA" id="ARBA00062056"/>
    </source>
</evidence>
<dbReference type="InterPro" id="IPR016185">
    <property type="entry name" value="PreATP-grasp_dom_sf"/>
</dbReference>
<dbReference type="EC" id="6.3.5.5" evidence="18"/>
<evidence type="ECO:0000313" key="22">
    <source>
        <dbReference type="Proteomes" id="UP000006622"/>
    </source>
</evidence>
<evidence type="ECO:0000256" key="5">
    <source>
        <dbReference type="ARBA" id="ARBA00022571"/>
    </source>
</evidence>
<dbReference type="InterPro" id="IPR033937">
    <property type="entry name" value="MGS_CPS_CarB"/>
</dbReference>
<dbReference type="InterPro" id="IPR013815">
    <property type="entry name" value="ATP_grasp_subdomain_1"/>
</dbReference>
<feature type="binding site" evidence="18">
    <location>
        <position position="169"/>
    </location>
    <ligand>
        <name>ATP</name>
        <dbReference type="ChEBI" id="CHEBI:30616"/>
        <label>1</label>
    </ligand>
</feature>